<comment type="caution">
    <text evidence="3">The sequence shown here is derived from an EMBL/GenBank/DDBJ whole genome shotgun (WGS) entry which is preliminary data.</text>
</comment>
<dbReference type="SUPFAM" id="SSF69593">
    <property type="entry name" value="Glycerol-3-phosphate (1)-acyltransferase"/>
    <property type="match status" value="1"/>
</dbReference>
<dbReference type="CDD" id="cd07987">
    <property type="entry name" value="LPLAT_MGAT-like"/>
    <property type="match status" value="1"/>
</dbReference>
<protein>
    <submittedName>
        <fullName evidence="3">Acyltransferase family protein</fullName>
    </submittedName>
</protein>
<reference evidence="3" key="1">
    <citation type="submission" date="2021-02" db="EMBL/GenBank/DDBJ databases">
        <title>Genome-Resolved Metagenomics of a Microbial Community Performing Photosynthetic Biological Nutrient Removal.</title>
        <authorList>
            <person name="Mcdaniel E.A."/>
        </authorList>
    </citation>
    <scope>NUCLEOTIDE SEQUENCE</scope>
    <source>
        <strain evidence="3">UWPOB_OBS1</strain>
    </source>
</reference>
<accession>A0A8J7P8W4</accession>
<evidence type="ECO:0000259" key="2">
    <source>
        <dbReference type="SMART" id="SM00563"/>
    </source>
</evidence>
<keyword evidence="3" id="KW-0808">Transferase</keyword>
<sequence>MKKSLQRLFSEDPVARLARTNPDFVRRYSAPDQFGFSLETYARWEPFFRFLFEEYFKVRVKGVENIPRDGAAILVGNHSGLLPLDGAMISMAMASGHDSARRIRYLVTDWFFHIPGLSNWVKATGQVRASLSNARQLIEMGELVGIYPEGIRGVGKPFRERYRVLDFHPGFVQLAIATGTPLIPVSTLGGDEIYPEFTNLKEIAHFLKMPFFPVTLTFPWLPFPLMLIPLPIRWMVHVHKPIKLDYPPEKASDRKLVLRLARQIQYEIQDDLNRMLRQRKLLFTSPEPDQDEQEFSNYKQEKIAEAIDEDE</sequence>
<organism evidence="3 4">
    <name type="scientific">Candidatus Obscuribacter phosphatis</name>
    <dbReference type="NCBI Taxonomy" id="1906157"/>
    <lineage>
        <taxon>Bacteria</taxon>
        <taxon>Bacillati</taxon>
        <taxon>Candidatus Melainabacteria</taxon>
        <taxon>Candidatus Obscuribacterales</taxon>
        <taxon>Candidatus Obscuribacteraceae</taxon>
        <taxon>Candidatus Obscuribacter</taxon>
    </lineage>
</organism>
<keyword evidence="3" id="KW-0012">Acyltransferase</keyword>
<dbReference type="AlphaFoldDB" id="A0A8J7P8W4"/>
<proteinExistence type="predicted"/>
<evidence type="ECO:0000256" key="1">
    <source>
        <dbReference type="SAM" id="MobiDB-lite"/>
    </source>
</evidence>
<dbReference type="PANTHER" id="PTHR22753:SF14">
    <property type="entry name" value="MONOACYLGLYCEROL_DIACYLGLYCEROL O-ACYLTRANSFERASE"/>
    <property type="match status" value="1"/>
</dbReference>
<dbReference type="SMART" id="SM00563">
    <property type="entry name" value="PlsC"/>
    <property type="match status" value="1"/>
</dbReference>
<dbReference type="Proteomes" id="UP000664277">
    <property type="component" value="Unassembled WGS sequence"/>
</dbReference>
<feature type="domain" description="Phospholipid/glycerol acyltransferase" evidence="2">
    <location>
        <begin position="72"/>
        <end position="190"/>
    </location>
</feature>
<dbReference type="GO" id="GO:0016020">
    <property type="term" value="C:membrane"/>
    <property type="evidence" value="ECO:0007669"/>
    <property type="project" value="TreeGrafter"/>
</dbReference>
<dbReference type="PANTHER" id="PTHR22753">
    <property type="entry name" value="TRANSMEMBRANE PROTEIN 68"/>
    <property type="match status" value="1"/>
</dbReference>
<dbReference type="InterPro" id="IPR002123">
    <property type="entry name" value="Plipid/glycerol_acylTrfase"/>
</dbReference>
<feature type="region of interest" description="Disordered" evidence="1">
    <location>
        <begin position="284"/>
        <end position="311"/>
    </location>
</feature>
<evidence type="ECO:0000313" key="4">
    <source>
        <dbReference type="Proteomes" id="UP000664277"/>
    </source>
</evidence>
<dbReference type="Pfam" id="PF01553">
    <property type="entry name" value="Acyltransferase"/>
    <property type="match status" value="1"/>
</dbReference>
<name>A0A8J7P8W4_9BACT</name>
<dbReference type="GO" id="GO:0016746">
    <property type="term" value="F:acyltransferase activity"/>
    <property type="evidence" value="ECO:0007669"/>
    <property type="project" value="UniProtKB-KW"/>
</dbReference>
<evidence type="ECO:0000313" key="3">
    <source>
        <dbReference type="EMBL" id="MBN8659167.1"/>
    </source>
</evidence>
<dbReference type="EMBL" id="JAFLCK010000002">
    <property type="protein sequence ID" value="MBN8659167.1"/>
    <property type="molecule type" value="Genomic_DNA"/>
</dbReference>
<gene>
    <name evidence="3" type="ORF">J0M35_02310</name>
</gene>